<dbReference type="OrthoDB" id="9801785at2"/>
<dbReference type="Proteomes" id="UP000228948">
    <property type="component" value="Chromosome"/>
</dbReference>
<name>A0A2K8KA86_9RHOB</name>
<organism evidence="1 2">
    <name type="scientific">Roseinatronobacter bogoriensis subsp. barguzinensis</name>
    <dbReference type="NCBI Taxonomy" id="441209"/>
    <lineage>
        <taxon>Bacteria</taxon>
        <taxon>Pseudomonadati</taxon>
        <taxon>Pseudomonadota</taxon>
        <taxon>Alphaproteobacteria</taxon>
        <taxon>Rhodobacterales</taxon>
        <taxon>Paracoccaceae</taxon>
        <taxon>Roseinatronobacter</taxon>
    </lineage>
</organism>
<keyword evidence="2" id="KW-1185">Reference proteome</keyword>
<dbReference type="Gene3D" id="3.90.25.10">
    <property type="entry name" value="UDP-galactose 4-epimerase, domain 1"/>
    <property type="match status" value="1"/>
</dbReference>
<dbReference type="RefSeq" id="WP_084634826.1">
    <property type="nucleotide sequence ID" value="NZ_SODJ01000003.1"/>
</dbReference>
<gene>
    <name evidence="1" type="ORF">BG454_08635</name>
</gene>
<dbReference type="KEGG" id="rbg:BG454_08635"/>
<accession>A0A2K8KA86</accession>
<proteinExistence type="predicted"/>
<sequence length="66" mass="7084">MIGHCASAIGIDAPHEYGPRRAGDAVALVSGSQRACDELGWIAERLTLGLMFADPWRWHQTGGYSG</sequence>
<evidence type="ECO:0000313" key="1">
    <source>
        <dbReference type="EMBL" id="ATX65886.1"/>
    </source>
</evidence>
<dbReference type="AlphaFoldDB" id="A0A2K8KA86"/>
<protein>
    <submittedName>
        <fullName evidence="1">Uncharacterized protein</fullName>
    </submittedName>
</protein>
<evidence type="ECO:0000313" key="2">
    <source>
        <dbReference type="Proteomes" id="UP000228948"/>
    </source>
</evidence>
<dbReference type="EMBL" id="CP024899">
    <property type="protein sequence ID" value="ATX65886.1"/>
    <property type="molecule type" value="Genomic_DNA"/>
</dbReference>
<reference evidence="1 2" key="1">
    <citation type="submission" date="2017-11" db="EMBL/GenBank/DDBJ databases">
        <title>Revised Sequence and Annotation of the Rhodobaca barguzinensis strain alga05 Genome.</title>
        <authorList>
            <person name="Kopejtka K."/>
            <person name="Tomasch J.M."/>
            <person name="Bunk B."/>
            <person name="Koblizek M."/>
        </authorList>
    </citation>
    <scope>NUCLEOTIDE SEQUENCE [LARGE SCALE GENOMIC DNA]</scope>
    <source>
        <strain evidence="2">alga05</strain>
    </source>
</reference>
<dbReference type="STRING" id="441209.GCA_001870665_01503"/>